<gene>
    <name evidence="1" type="ORF">FRUB_06536</name>
</gene>
<evidence type="ECO:0000313" key="1">
    <source>
        <dbReference type="EMBL" id="OWK37416.1"/>
    </source>
</evidence>
<proteinExistence type="predicted"/>
<protein>
    <submittedName>
        <fullName evidence="1">Uncharacterized protein</fullName>
    </submittedName>
</protein>
<comment type="caution">
    <text evidence="1">The sequence shown here is derived from an EMBL/GenBank/DDBJ whole genome shotgun (WGS) entry which is preliminary data.</text>
</comment>
<dbReference type="AlphaFoldDB" id="A0A225DIW6"/>
<accession>A0A225DIW6</accession>
<dbReference type="EMBL" id="NIDE01000014">
    <property type="protein sequence ID" value="OWK37416.1"/>
    <property type="molecule type" value="Genomic_DNA"/>
</dbReference>
<sequence>MEYGDASDCDLLVVLTDAARQNPAIANDAYARVWAALEPLDLELPKATGTFSSPTSEQHLCDKRNVGAPDEDLRVLAKRLLLLLETQPVYNDDEYEKLITGVVNSYAEGYVDRKPTKEWVFLLNDLIRYFRSLCVNYQWDFRTEHMKWPLRNTKLRHSRLAMYGGLLLLLGQCSLETTDKVAWLRRRLRMTPLERIAWTYTSNGEDVAKLLGFYETFLSEISKSEVRTALNKAEPNSYEKRYEIPSYKALKDNSDGFVAELLRFTLARGGTWSSRFFEYLIY</sequence>
<evidence type="ECO:0000313" key="2">
    <source>
        <dbReference type="Proteomes" id="UP000214646"/>
    </source>
</evidence>
<name>A0A225DIW6_9BACT</name>
<reference evidence="2" key="1">
    <citation type="submission" date="2017-06" db="EMBL/GenBank/DDBJ databases">
        <title>Genome analysis of Fimbriiglobus ruber SP5, the first member of the order Planctomycetales with confirmed chitinolytic capability.</title>
        <authorList>
            <person name="Ravin N.V."/>
            <person name="Rakitin A.L."/>
            <person name="Ivanova A.A."/>
            <person name="Beletsky A.V."/>
            <person name="Kulichevskaya I.S."/>
            <person name="Mardanov A.V."/>
            <person name="Dedysh S.N."/>
        </authorList>
    </citation>
    <scope>NUCLEOTIDE SEQUENCE [LARGE SCALE GENOMIC DNA]</scope>
    <source>
        <strain evidence="2">SP5</strain>
    </source>
</reference>
<keyword evidence="2" id="KW-1185">Reference proteome</keyword>
<dbReference type="Proteomes" id="UP000214646">
    <property type="component" value="Unassembled WGS sequence"/>
</dbReference>
<organism evidence="1 2">
    <name type="scientific">Fimbriiglobus ruber</name>
    <dbReference type="NCBI Taxonomy" id="1908690"/>
    <lineage>
        <taxon>Bacteria</taxon>
        <taxon>Pseudomonadati</taxon>
        <taxon>Planctomycetota</taxon>
        <taxon>Planctomycetia</taxon>
        <taxon>Gemmatales</taxon>
        <taxon>Gemmataceae</taxon>
        <taxon>Fimbriiglobus</taxon>
    </lineage>
</organism>